<dbReference type="GO" id="GO:0016787">
    <property type="term" value="F:hydrolase activity"/>
    <property type="evidence" value="ECO:0007669"/>
    <property type="project" value="UniProtKB-KW"/>
</dbReference>
<evidence type="ECO:0000256" key="1">
    <source>
        <dbReference type="PIRNR" id="PIRNR037226"/>
    </source>
</evidence>
<keyword evidence="3" id="KW-0378">Hydrolase</keyword>
<dbReference type="InterPro" id="IPR011650">
    <property type="entry name" value="Peptidase_M20_dimer"/>
</dbReference>
<dbReference type="Gene3D" id="3.30.70.360">
    <property type="match status" value="1"/>
</dbReference>
<dbReference type="EMBL" id="CP027059">
    <property type="protein sequence ID" value="UQZ81525.1"/>
    <property type="molecule type" value="Genomic_DNA"/>
</dbReference>
<proteinExistence type="inferred from homology"/>
<accession>A0ABY4RH92</accession>
<reference evidence="3" key="2">
    <citation type="journal article" date="2021" name="J Anim Sci Technol">
        <title>Complete genome sequence of Paenibacillus konkukensis sp. nov. SK3146 as a potential probiotic strain.</title>
        <authorList>
            <person name="Jung H.I."/>
            <person name="Park S."/>
            <person name="Niu K.M."/>
            <person name="Lee S.W."/>
            <person name="Kothari D."/>
            <person name="Yi K.J."/>
            <person name="Kim S.K."/>
        </authorList>
    </citation>
    <scope>NUCLEOTIDE SEQUENCE</scope>
    <source>
        <strain evidence="3">SK3146</strain>
    </source>
</reference>
<evidence type="ECO:0000259" key="2">
    <source>
        <dbReference type="Pfam" id="PF07687"/>
    </source>
</evidence>
<keyword evidence="4" id="KW-1185">Reference proteome</keyword>
<evidence type="ECO:0000313" key="3">
    <source>
        <dbReference type="EMBL" id="UQZ81525.1"/>
    </source>
</evidence>
<sequence>MNMKSTIDTAIDQHARRFIEISRFIGENPELGHEEWQASRRLMDELLHHGFDVQCPVLGLPTAFIGTYRSAKPGPVVAFLCEYDALPELGHACGHHIIGTMGVAAAVGLKAVIDELGGTIRVYGTPAEETKGAKVPMSAEGLFDDVDFALMAHPYYTYEKSGESLAMDAIQFEYFGKAAHAAASPYEGVNALDAVLLLFQSVNALRQQVQSHVRIHGIITEGGKAANIIPDYAAAQFYIRSGNRPYTDEVVQKVLRCAEGAALQTGCTLKTSNYEFSYDELITNNTLSDLFTRNLVAMGVREEEIQIGKDHGSVDLGNVSRHCPTIHPYIQVIDEKHLLHTKEFRDLAMLDRAFEGMLLGAKALAHTACDAVSDPAVLKAIRDEFAKSLETSGA</sequence>
<reference evidence="3" key="1">
    <citation type="submission" date="2018-02" db="EMBL/GenBank/DDBJ databases">
        <authorList>
            <person name="Kim S.-K."/>
            <person name="Jung H.-I."/>
            <person name="Lee S.-W."/>
        </authorList>
    </citation>
    <scope>NUCLEOTIDE SEQUENCE</scope>
    <source>
        <strain evidence="3">SK3146</strain>
    </source>
</reference>
<feature type="domain" description="Peptidase M20 dimerisation" evidence="2">
    <location>
        <begin position="175"/>
        <end position="255"/>
    </location>
</feature>
<dbReference type="Proteomes" id="UP001057134">
    <property type="component" value="Chromosome"/>
</dbReference>
<dbReference type="RefSeq" id="WP_249863757.1">
    <property type="nucleotide sequence ID" value="NZ_CP027059.1"/>
</dbReference>
<protein>
    <recommendedName>
        <fullName evidence="1">Peptidase M20 domain-containing protein 2</fullName>
    </recommendedName>
</protein>
<dbReference type="SUPFAM" id="SSF53187">
    <property type="entry name" value="Zn-dependent exopeptidases"/>
    <property type="match status" value="1"/>
</dbReference>
<dbReference type="PANTHER" id="PTHR30575:SF0">
    <property type="entry name" value="XAA-ARG DIPEPTIDASE"/>
    <property type="match status" value="1"/>
</dbReference>
<dbReference type="SUPFAM" id="SSF55031">
    <property type="entry name" value="Bacterial exopeptidase dimerisation domain"/>
    <property type="match status" value="1"/>
</dbReference>
<dbReference type="PIRSF" id="PIRSF037226">
    <property type="entry name" value="Amidohydrolase_ACY1L2_prd"/>
    <property type="match status" value="1"/>
</dbReference>
<dbReference type="InterPro" id="IPR017439">
    <property type="entry name" value="Amidohydrolase"/>
</dbReference>
<name>A0ABY4RH92_9BACL</name>
<dbReference type="Gene3D" id="3.40.630.10">
    <property type="entry name" value="Zn peptidases"/>
    <property type="match status" value="1"/>
</dbReference>
<dbReference type="Pfam" id="PF07687">
    <property type="entry name" value="M20_dimer"/>
    <property type="match status" value="1"/>
</dbReference>
<dbReference type="InterPro" id="IPR052030">
    <property type="entry name" value="Peptidase_M20/M20A_hydrolases"/>
</dbReference>
<dbReference type="CDD" id="cd03887">
    <property type="entry name" value="M20_Acy1L2"/>
    <property type="match status" value="1"/>
</dbReference>
<organism evidence="3 4">
    <name type="scientific">Paenibacillus konkukensis</name>
    <dbReference type="NCBI Taxonomy" id="2020716"/>
    <lineage>
        <taxon>Bacteria</taxon>
        <taxon>Bacillati</taxon>
        <taxon>Bacillota</taxon>
        <taxon>Bacilli</taxon>
        <taxon>Bacillales</taxon>
        <taxon>Paenibacillaceae</taxon>
        <taxon>Paenibacillus</taxon>
    </lineage>
</organism>
<dbReference type="NCBIfam" id="TIGR01891">
    <property type="entry name" value="amidohydrolases"/>
    <property type="match status" value="1"/>
</dbReference>
<dbReference type="InterPro" id="IPR017144">
    <property type="entry name" value="Xaa-Arg_dipeptidase"/>
</dbReference>
<dbReference type="PANTHER" id="PTHR30575">
    <property type="entry name" value="PEPTIDASE M20"/>
    <property type="match status" value="1"/>
</dbReference>
<comment type="similarity">
    <text evidence="1">Belongs to the peptidase M20A family.</text>
</comment>
<evidence type="ECO:0000313" key="4">
    <source>
        <dbReference type="Proteomes" id="UP001057134"/>
    </source>
</evidence>
<dbReference type="InterPro" id="IPR036264">
    <property type="entry name" value="Bact_exopeptidase_dim_dom"/>
</dbReference>
<gene>
    <name evidence="3" type="primary">abgB_1</name>
    <name evidence="3" type="ORF">SK3146_00681</name>
</gene>